<name>A0ABQ5XPA1_9GAMM</name>
<evidence type="ECO:0000313" key="2">
    <source>
        <dbReference type="Proteomes" id="UP001156670"/>
    </source>
</evidence>
<evidence type="ECO:0008006" key="3">
    <source>
        <dbReference type="Google" id="ProtNLM"/>
    </source>
</evidence>
<comment type="caution">
    <text evidence="1">The sequence shown here is derived from an EMBL/GenBank/DDBJ whole genome shotgun (WGS) entry which is preliminary data.</text>
</comment>
<reference evidence="2" key="1">
    <citation type="journal article" date="2019" name="Int. J. Syst. Evol. Microbiol.">
        <title>The Global Catalogue of Microorganisms (GCM) 10K type strain sequencing project: providing services to taxonomists for standard genome sequencing and annotation.</title>
        <authorList>
            <consortium name="The Broad Institute Genomics Platform"/>
            <consortium name="The Broad Institute Genome Sequencing Center for Infectious Disease"/>
            <person name="Wu L."/>
            <person name="Ma J."/>
        </authorList>
    </citation>
    <scope>NUCLEOTIDE SEQUENCE [LARGE SCALE GENOMIC DNA]</scope>
    <source>
        <strain evidence="2">NBRC 111980</strain>
    </source>
</reference>
<dbReference type="EMBL" id="BSOB01000018">
    <property type="protein sequence ID" value="GLQ93423.1"/>
    <property type="molecule type" value="Genomic_DNA"/>
</dbReference>
<protein>
    <recommendedName>
        <fullName evidence="3">DUF3644 domain-containing protein</fullName>
    </recommendedName>
</protein>
<dbReference type="Proteomes" id="UP001156670">
    <property type="component" value="Unassembled WGS sequence"/>
</dbReference>
<sequence length="352" mass="39853">MSLLRDAKTLKDKAIASLKIAMATFNSYHEEGRICSVLLHLQHASEMLLKAVLVQNKVDVFDKKSGTSIGFDKCVRLCQSHHGLSSQQAGVMRSIDALRDSAQHWFIYVSEDLLYMQTRALVTAFDAYLKSALNLDLQTYIPLRVLPVSTLPPGDFEFLVDKEYKLIHDLLKPGRRQRDEARARVRSLLAMEALITEEVEISEKDVDRIEKALKAGEEIGRVFPRLVAISTIQAGEGPTLKIQFSKKEGIPVRYIAGDDPSAVAAIREVDMQKKFHMRASEIARKLELTEPKCKALRHHLTIDSDENCCHVFEFGKSTFPCYSDNALKKMQDFIKDGGDIQQIWQTYKTQPK</sequence>
<evidence type="ECO:0000313" key="1">
    <source>
        <dbReference type="EMBL" id="GLQ93423.1"/>
    </source>
</evidence>
<accession>A0ABQ5XPA1</accession>
<organism evidence="1 2">
    <name type="scientific">Dyella acidisoli</name>
    <dbReference type="NCBI Taxonomy" id="1867834"/>
    <lineage>
        <taxon>Bacteria</taxon>
        <taxon>Pseudomonadati</taxon>
        <taxon>Pseudomonadota</taxon>
        <taxon>Gammaproteobacteria</taxon>
        <taxon>Lysobacterales</taxon>
        <taxon>Rhodanobacteraceae</taxon>
        <taxon>Dyella</taxon>
    </lineage>
</organism>
<proteinExistence type="predicted"/>
<keyword evidence="2" id="KW-1185">Reference proteome</keyword>
<dbReference type="RefSeq" id="WP_284321136.1">
    <property type="nucleotide sequence ID" value="NZ_BSOB01000018.1"/>
</dbReference>
<gene>
    <name evidence="1" type="ORF">GCM10007901_23740</name>
</gene>